<gene>
    <name evidence="7" type="ORF">ETSY2_30290</name>
</gene>
<feature type="transmembrane region" description="Helical" evidence="6">
    <location>
        <begin position="45"/>
        <end position="72"/>
    </location>
</feature>
<keyword evidence="5 6" id="KW-0472">Membrane</keyword>
<dbReference type="HOGENOM" id="CLU_954736_0_0_7"/>
<dbReference type="PANTHER" id="PTHR42718">
    <property type="entry name" value="MAJOR FACILITATOR SUPERFAMILY MULTIDRUG TRANSPORTER MFSC"/>
    <property type="match status" value="1"/>
</dbReference>
<organism evidence="7 8">
    <name type="scientific">Candidatus Entotheonella gemina</name>
    <dbReference type="NCBI Taxonomy" id="1429439"/>
    <lineage>
        <taxon>Bacteria</taxon>
        <taxon>Pseudomonadati</taxon>
        <taxon>Nitrospinota/Tectimicrobiota group</taxon>
        <taxon>Candidatus Tectimicrobiota</taxon>
        <taxon>Candidatus Entotheonellia</taxon>
        <taxon>Candidatus Entotheonellales</taxon>
        <taxon>Candidatus Entotheonellaceae</taxon>
        <taxon>Candidatus Entotheonella</taxon>
    </lineage>
</organism>
<evidence type="ECO:0000313" key="8">
    <source>
        <dbReference type="Proteomes" id="UP000019140"/>
    </source>
</evidence>
<reference evidence="7 8" key="1">
    <citation type="journal article" date="2014" name="Nature">
        <title>An environmental bacterial taxon with a large and distinct metabolic repertoire.</title>
        <authorList>
            <person name="Wilson M.C."/>
            <person name="Mori T."/>
            <person name="Ruckert C."/>
            <person name="Uria A.R."/>
            <person name="Helf M.J."/>
            <person name="Takada K."/>
            <person name="Gernert C."/>
            <person name="Steffens U.A."/>
            <person name="Heycke N."/>
            <person name="Schmitt S."/>
            <person name="Rinke C."/>
            <person name="Helfrich E.J."/>
            <person name="Brachmann A.O."/>
            <person name="Gurgui C."/>
            <person name="Wakimoto T."/>
            <person name="Kracht M."/>
            <person name="Crusemann M."/>
            <person name="Hentschel U."/>
            <person name="Abe I."/>
            <person name="Matsunaga S."/>
            <person name="Kalinowski J."/>
            <person name="Takeyama H."/>
            <person name="Piel J."/>
        </authorList>
    </citation>
    <scope>NUCLEOTIDE SEQUENCE [LARGE SCALE GENOMIC DNA]</scope>
    <source>
        <strain evidence="8">TSY2</strain>
    </source>
</reference>
<proteinExistence type="predicted"/>
<keyword evidence="3 6" id="KW-0812">Transmembrane</keyword>
<keyword evidence="2" id="KW-0813">Transport</keyword>
<dbReference type="PANTHER" id="PTHR42718:SF9">
    <property type="entry name" value="MAJOR FACILITATOR SUPERFAMILY MULTIDRUG TRANSPORTER MFSC"/>
    <property type="match status" value="1"/>
</dbReference>
<sequence length="291" mass="32024">QGRKEGWDSAYILSLLGIAAIAGLSFVLAELYNPEPFVELRLFRNFAFTMAAIVVFLNTLSFMSVNFIVILFLQAHLKFTPLQAAWMMLPSAVVVGMLSVLSGRLSDILPPKFLVMFGLTLVSLCIWQFTAMTTWTSVGVLTFWLTARGFSRAFTIAPLNRASLSPLDESELRMGSALLSLNRGIAAASSVALVATFFQNRLAQRAIWLNQDQGTLPFGQADILTSLNGTFISLGDFSQVASTKAMAMLNRMVQDEASLHTYHDTFLWVALLSAAGIIPALWMGRQRRNAK</sequence>
<evidence type="ECO:0008006" key="9">
    <source>
        <dbReference type="Google" id="ProtNLM"/>
    </source>
</evidence>
<feature type="transmembrane region" description="Helical" evidence="6">
    <location>
        <begin position="265"/>
        <end position="284"/>
    </location>
</feature>
<dbReference type="Gene3D" id="1.20.1250.20">
    <property type="entry name" value="MFS general substrate transporter like domains"/>
    <property type="match status" value="1"/>
</dbReference>
<feature type="transmembrane region" description="Helical" evidence="6">
    <location>
        <begin position="12"/>
        <end position="33"/>
    </location>
</feature>
<evidence type="ECO:0000313" key="7">
    <source>
        <dbReference type="EMBL" id="ETX04174.1"/>
    </source>
</evidence>
<dbReference type="GO" id="GO:0016020">
    <property type="term" value="C:membrane"/>
    <property type="evidence" value="ECO:0007669"/>
    <property type="project" value="UniProtKB-SubCell"/>
</dbReference>
<comment type="caution">
    <text evidence="7">The sequence shown here is derived from an EMBL/GenBank/DDBJ whole genome shotgun (WGS) entry which is preliminary data.</text>
</comment>
<dbReference type="AlphaFoldDB" id="W4M1F2"/>
<evidence type="ECO:0000256" key="1">
    <source>
        <dbReference type="ARBA" id="ARBA00004141"/>
    </source>
</evidence>
<accession>W4M1F2</accession>
<dbReference type="EMBL" id="AZHX01001284">
    <property type="protein sequence ID" value="ETX04174.1"/>
    <property type="molecule type" value="Genomic_DNA"/>
</dbReference>
<dbReference type="SUPFAM" id="SSF103473">
    <property type="entry name" value="MFS general substrate transporter"/>
    <property type="match status" value="1"/>
</dbReference>
<feature type="transmembrane region" description="Helical" evidence="6">
    <location>
        <begin position="84"/>
        <end position="101"/>
    </location>
</feature>
<dbReference type="Proteomes" id="UP000019140">
    <property type="component" value="Unassembled WGS sequence"/>
</dbReference>
<keyword evidence="4 6" id="KW-1133">Transmembrane helix</keyword>
<feature type="non-terminal residue" evidence="7">
    <location>
        <position position="1"/>
    </location>
</feature>
<name>W4M1F2_9BACT</name>
<evidence type="ECO:0000256" key="4">
    <source>
        <dbReference type="ARBA" id="ARBA00022989"/>
    </source>
</evidence>
<comment type="subcellular location">
    <subcellularLocation>
        <location evidence="1">Membrane</location>
        <topology evidence="1">Multi-pass membrane protein</topology>
    </subcellularLocation>
</comment>
<protein>
    <recommendedName>
        <fullName evidence="9">Major facilitator superfamily (MFS) profile domain-containing protein</fullName>
    </recommendedName>
</protein>
<evidence type="ECO:0000256" key="2">
    <source>
        <dbReference type="ARBA" id="ARBA00022448"/>
    </source>
</evidence>
<evidence type="ECO:0000256" key="6">
    <source>
        <dbReference type="SAM" id="Phobius"/>
    </source>
</evidence>
<dbReference type="InterPro" id="IPR036259">
    <property type="entry name" value="MFS_trans_sf"/>
</dbReference>
<evidence type="ECO:0000256" key="5">
    <source>
        <dbReference type="ARBA" id="ARBA00023136"/>
    </source>
</evidence>
<keyword evidence="8" id="KW-1185">Reference proteome</keyword>
<feature type="transmembrane region" description="Helical" evidence="6">
    <location>
        <begin position="113"/>
        <end position="135"/>
    </location>
</feature>
<evidence type="ECO:0000256" key="3">
    <source>
        <dbReference type="ARBA" id="ARBA00022692"/>
    </source>
</evidence>